<proteinExistence type="inferred from homology"/>
<dbReference type="Proteomes" id="UP000197065">
    <property type="component" value="Unassembled WGS sequence"/>
</dbReference>
<comment type="similarity">
    <text evidence="1">Belongs to the sulfur carrier protein TusA family.</text>
</comment>
<protein>
    <submittedName>
        <fullName evidence="3">tRNA 2-thiouridine synthesizing protein A</fullName>
    </submittedName>
</protein>
<organism evidence="3 4">
    <name type="scientific">Arboricoccus pini</name>
    <dbReference type="NCBI Taxonomy" id="1963835"/>
    <lineage>
        <taxon>Bacteria</taxon>
        <taxon>Pseudomonadati</taxon>
        <taxon>Pseudomonadota</taxon>
        <taxon>Alphaproteobacteria</taxon>
        <taxon>Geminicoccales</taxon>
        <taxon>Geminicoccaceae</taxon>
        <taxon>Arboricoccus</taxon>
    </lineage>
</organism>
<dbReference type="PROSITE" id="PS01148">
    <property type="entry name" value="UPF0033"/>
    <property type="match status" value="1"/>
</dbReference>
<dbReference type="RefSeq" id="WP_207761970.1">
    <property type="nucleotide sequence ID" value="NZ_FYEH01000004.1"/>
</dbReference>
<evidence type="ECO:0000313" key="4">
    <source>
        <dbReference type="Proteomes" id="UP000197065"/>
    </source>
</evidence>
<keyword evidence="4" id="KW-1185">Reference proteome</keyword>
<dbReference type="Gene3D" id="3.30.110.40">
    <property type="entry name" value="TusA-like domain"/>
    <property type="match status" value="1"/>
</dbReference>
<dbReference type="PANTHER" id="PTHR33279:SF6">
    <property type="entry name" value="SULFUR CARRIER PROTEIN YEDF-RELATED"/>
    <property type="match status" value="1"/>
</dbReference>
<reference evidence="3 4" key="1">
    <citation type="submission" date="2017-06" db="EMBL/GenBank/DDBJ databases">
        <authorList>
            <person name="Kim H.J."/>
            <person name="Triplett B.A."/>
        </authorList>
    </citation>
    <scope>NUCLEOTIDE SEQUENCE [LARGE SCALE GENOMIC DNA]</scope>
    <source>
        <strain evidence="3 4">B29T1</strain>
    </source>
</reference>
<evidence type="ECO:0000313" key="3">
    <source>
        <dbReference type="EMBL" id="SNB64995.1"/>
    </source>
</evidence>
<dbReference type="SUPFAM" id="SSF64307">
    <property type="entry name" value="SirA-like"/>
    <property type="match status" value="1"/>
</dbReference>
<name>A0A212QZ21_9PROT</name>
<dbReference type="Pfam" id="PF01206">
    <property type="entry name" value="TusA"/>
    <property type="match status" value="1"/>
</dbReference>
<dbReference type="InterPro" id="IPR036868">
    <property type="entry name" value="TusA-like_sf"/>
</dbReference>
<accession>A0A212QZ21</accession>
<dbReference type="PANTHER" id="PTHR33279">
    <property type="entry name" value="SULFUR CARRIER PROTEIN YEDF-RELATED"/>
    <property type="match status" value="1"/>
</dbReference>
<dbReference type="CDD" id="cd00291">
    <property type="entry name" value="SirA_YedF_YeeD"/>
    <property type="match status" value="1"/>
</dbReference>
<evidence type="ECO:0000259" key="2">
    <source>
        <dbReference type="PROSITE" id="PS01148"/>
    </source>
</evidence>
<dbReference type="InterPro" id="IPR001455">
    <property type="entry name" value="TusA-like"/>
</dbReference>
<evidence type="ECO:0000256" key="1">
    <source>
        <dbReference type="ARBA" id="ARBA00008984"/>
    </source>
</evidence>
<dbReference type="EMBL" id="FYEH01000004">
    <property type="protein sequence ID" value="SNB64995.1"/>
    <property type="molecule type" value="Genomic_DNA"/>
</dbReference>
<feature type="domain" description="UPF0033" evidence="2">
    <location>
        <begin position="26"/>
        <end position="50"/>
    </location>
</feature>
<gene>
    <name evidence="3" type="ORF">SAMN07250955_104178</name>
</gene>
<sequence>MDSLTTTYSMEKRLEEGASTQDQACLDLRGLICPMPVLLTRKHLVRLRPGASLQVDVTDERAPDDIELLLPRLGCALVERQELGDRVRLLIARPAR</sequence>
<dbReference type="AlphaFoldDB" id="A0A212QZ21"/>